<dbReference type="AlphaFoldDB" id="A0A1W2FWM9"/>
<dbReference type="RefSeq" id="WP_160097254.1">
    <property type="nucleotide sequence ID" value="NZ_FWXV01000013.1"/>
</dbReference>
<feature type="transmembrane region" description="Helical" evidence="1">
    <location>
        <begin position="231"/>
        <end position="254"/>
    </location>
</feature>
<feature type="transmembrane region" description="Helical" evidence="1">
    <location>
        <begin position="17"/>
        <end position="38"/>
    </location>
</feature>
<sequence>MIALFGAEARRLMSTRLWLWALLAASLTGGLVFVLALVGPENFDPPMPDLQTAESVRLLLGIAGLLAFVPALLGTTAVTAEYRHQTITFTYLFAPKRGTVLAAKLAVYGIAGVAYGLAVAVIAGTGVAVAAAVDGISLGLPTGELLGLLIRLVVTMTAYTLLGVAFGALLRNQVTALVVLGSYFYVGELLLMMIPGVNAIYPFLPGGASSALIGFTFLADAMAQTGISAPHLLSAPLGALVLLAYAAVAAVLAFGTSLRRDVA</sequence>
<feature type="transmembrane region" description="Helical" evidence="1">
    <location>
        <begin position="200"/>
        <end position="219"/>
    </location>
</feature>
<keyword evidence="1" id="KW-0812">Transmembrane</keyword>
<dbReference type="Proteomes" id="UP000192674">
    <property type="component" value="Unassembled WGS sequence"/>
</dbReference>
<feature type="transmembrane region" description="Helical" evidence="1">
    <location>
        <begin position="176"/>
        <end position="194"/>
    </location>
</feature>
<proteinExistence type="predicted"/>
<evidence type="ECO:0000256" key="1">
    <source>
        <dbReference type="SAM" id="Phobius"/>
    </source>
</evidence>
<keyword evidence="1" id="KW-1133">Transmembrane helix</keyword>
<gene>
    <name evidence="2" type="ORF">SAMN05661093_09874</name>
</gene>
<dbReference type="EMBL" id="FWXV01000013">
    <property type="protein sequence ID" value="SMD26291.1"/>
    <property type="molecule type" value="Genomic_DNA"/>
</dbReference>
<organism evidence="2 3">
    <name type="scientific">Kibdelosporangium aridum</name>
    <dbReference type="NCBI Taxonomy" id="2030"/>
    <lineage>
        <taxon>Bacteria</taxon>
        <taxon>Bacillati</taxon>
        <taxon>Actinomycetota</taxon>
        <taxon>Actinomycetes</taxon>
        <taxon>Pseudonocardiales</taxon>
        <taxon>Pseudonocardiaceae</taxon>
        <taxon>Kibdelosporangium</taxon>
    </lineage>
</organism>
<name>A0A1W2FWM9_KIBAR</name>
<accession>A0A1W2FWM9</accession>
<protein>
    <submittedName>
        <fullName evidence="2">ABC-2 family transporter protein</fullName>
    </submittedName>
</protein>
<reference evidence="2 3" key="1">
    <citation type="submission" date="2017-04" db="EMBL/GenBank/DDBJ databases">
        <authorList>
            <person name="Afonso C.L."/>
            <person name="Miller P.J."/>
            <person name="Scott M.A."/>
            <person name="Spackman E."/>
            <person name="Goraichik I."/>
            <person name="Dimitrov K.M."/>
            <person name="Suarez D.L."/>
            <person name="Swayne D.E."/>
        </authorList>
    </citation>
    <scope>NUCLEOTIDE SEQUENCE [LARGE SCALE GENOMIC DNA]</scope>
    <source>
        <strain evidence="2 3">DSM 43828</strain>
    </source>
</reference>
<keyword evidence="3" id="KW-1185">Reference proteome</keyword>
<feature type="transmembrane region" description="Helical" evidence="1">
    <location>
        <begin position="101"/>
        <end position="133"/>
    </location>
</feature>
<evidence type="ECO:0000313" key="3">
    <source>
        <dbReference type="Proteomes" id="UP000192674"/>
    </source>
</evidence>
<dbReference type="OrthoDB" id="5244396at2"/>
<feature type="transmembrane region" description="Helical" evidence="1">
    <location>
        <begin position="145"/>
        <end position="169"/>
    </location>
</feature>
<evidence type="ECO:0000313" key="2">
    <source>
        <dbReference type="EMBL" id="SMD26291.1"/>
    </source>
</evidence>
<keyword evidence="1" id="KW-0472">Membrane</keyword>
<feature type="transmembrane region" description="Helical" evidence="1">
    <location>
        <begin position="58"/>
        <end position="80"/>
    </location>
</feature>